<dbReference type="Pfam" id="PF07173">
    <property type="entry name" value="GRDP-like"/>
    <property type="match status" value="1"/>
</dbReference>
<accession>A0ABV0JCH6</accession>
<dbReference type="InterPro" id="IPR009836">
    <property type="entry name" value="GRDP-like"/>
</dbReference>
<keyword evidence="2" id="KW-1185">Reference proteome</keyword>
<gene>
    <name evidence="1" type="ORF">NC998_20520</name>
</gene>
<sequence>MVQYPASPQSYQAFLQKVRSLDLGPIAHQLMHSQTGPQWTKLQTTRAIARYLGFLYLVGQYPRLQLVPTQEIDQVWHQHILDTHKYAEDCQHLFGRFIHHFPYLGTRGEADQQNWQRAYALTQVLFRKHFGLDLATGAAPSDCEPLQAMQTCRGVDRSTSQSRPSVSLSMEDALRSFFTPA</sequence>
<evidence type="ECO:0000313" key="1">
    <source>
        <dbReference type="EMBL" id="MEP0819487.1"/>
    </source>
</evidence>
<dbReference type="PANTHER" id="PTHR34365:SF7">
    <property type="entry name" value="GLYCINE-RICH DOMAIN-CONTAINING PROTEIN 1"/>
    <property type="match status" value="1"/>
</dbReference>
<evidence type="ECO:0000313" key="2">
    <source>
        <dbReference type="Proteomes" id="UP001464891"/>
    </source>
</evidence>
<name>A0ABV0JCH6_9CYAN</name>
<dbReference type="PANTHER" id="PTHR34365">
    <property type="entry name" value="ENOLASE (DUF1399)"/>
    <property type="match status" value="1"/>
</dbReference>
<proteinExistence type="predicted"/>
<dbReference type="RefSeq" id="WP_190440301.1">
    <property type="nucleotide sequence ID" value="NZ_JAMPKM010000014.1"/>
</dbReference>
<dbReference type="EMBL" id="JAMPKM010000014">
    <property type="protein sequence ID" value="MEP0819487.1"/>
    <property type="molecule type" value="Genomic_DNA"/>
</dbReference>
<reference evidence="1 2" key="1">
    <citation type="submission" date="2022-04" db="EMBL/GenBank/DDBJ databases">
        <title>Positive selection, recombination, and allopatry shape intraspecific diversity of widespread and dominant cyanobacteria.</title>
        <authorList>
            <person name="Wei J."/>
            <person name="Shu W."/>
            <person name="Hu C."/>
        </authorList>
    </citation>
    <scope>NUCLEOTIDE SEQUENCE [LARGE SCALE GENOMIC DNA]</scope>
    <source>
        <strain evidence="1 2">GB2-A4</strain>
    </source>
</reference>
<organism evidence="1 2">
    <name type="scientific">Trichocoleus desertorum GB2-A4</name>
    <dbReference type="NCBI Taxonomy" id="2933944"/>
    <lineage>
        <taxon>Bacteria</taxon>
        <taxon>Bacillati</taxon>
        <taxon>Cyanobacteriota</taxon>
        <taxon>Cyanophyceae</taxon>
        <taxon>Leptolyngbyales</taxon>
        <taxon>Trichocoleusaceae</taxon>
        <taxon>Trichocoleus</taxon>
    </lineage>
</organism>
<dbReference type="Proteomes" id="UP001464891">
    <property type="component" value="Unassembled WGS sequence"/>
</dbReference>
<protein>
    <submittedName>
        <fullName evidence="1">Glycine-rich domain-containing protein-like</fullName>
    </submittedName>
</protein>
<comment type="caution">
    <text evidence="1">The sequence shown here is derived from an EMBL/GenBank/DDBJ whole genome shotgun (WGS) entry which is preliminary data.</text>
</comment>